<keyword evidence="3" id="KW-0732">Signal</keyword>
<evidence type="ECO:0000256" key="3">
    <source>
        <dbReference type="SAM" id="SignalP"/>
    </source>
</evidence>
<organism evidence="4 5">
    <name type="scientific">Pleurotus eryngii</name>
    <name type="common">Boletus of the steppes</name>
    <dbReference type="NCBI Taxonomy" id="5323"/>
    <lineage>
        <taxon>Eukaryota</taxon>
        <taxon>Fungi</taxon>
        <taxon>Dikarya</taxon>
        <taxon>Basidiomycota</taxon>
        <taxon>Agaricomycotina</taxon>
        <taxon>Agaricomycetes</taxon>
        <taxon>Agaricomycetidae</taxon>
        <taxon>Agaricales</taxon>
        <taxon>Pleurotineae</taxon>
        <taxon>Pleurotaceae</taxon>
        <taxon>Pleurotus</taxon>
    </lineage>
</organism>
<gene>
    <name evidence="4" type="ORF">BDN71DRAFT_1585354</name>
</gene>
<dbReference type="EMBL" id="MU154524">
    <property type="protein sequence ID" value="KAF9501107.1"/>
    <property type="molecule type" value="Genomic_DNA"/>
</dbReference>
<accession>A0A9P6A8V8</accession>
<proteinExistence type="predicted"/>
<reference evidence="4" key="1">
    <citation type="submission" date="2020-11" db="EMBL/GenBank/DDBJ databases">
        <authorList>
            <consortium name="DOE Joint Genome Institute"/>
            <person name="Ahrendt S."/>
            <person name="Riley R."/>
            <person name="Andreopoulos W."/>
            <person name="Labutti K."/>
            <person name="Pangilinan J."/>
            <person name="Ruiz-Duenas F.J."/>
            <person name="Barrasa J.M."/>
            <person name="Sanchez-Garcia M."/>
            <person name="Camarero S."/>
            <person name="Miyauchi S."/>
            <person name="Serrano A."/>
            <person name="Linde D."/>
            <person name="Babiker R."/>
            <person name="Drula E."/>
            <person name="Ayuso-Fernandez I."/>
            <person name="Pacheco R."/>
            <person name="Padilla G."/>
            <person name="Ferreira P."/>
            <person name="Barriuso J."/>
            <person name="Kellner H."/>
            <person name="Castanera R."/>
            <person name="Alfaro M."/>
            <person name="Ramirez L."/>
            <person name="Pisabarro A.G."/>
            <person name="Kuo A."/>
            <person name="Tritt A."/>
            <person name="Lipzen A."/>
            <person name="He G."/>
            <person name="Yan M."/>
            <person name="Ng V."/>
            <person name="Cullen D."/>
            <person name="Martin F."/>
            <person name="Rosso M.-N."/>
            <person name="Henrissat B."/>
            <person name="Hibbett D."/>
            <person name="Martinez A.T."/>
            <person name="Grigoriev I.V."/>
        </authorList>
    </citation>
    <scope>NUCLEOTIDE SEQUENCE</scope>
    <source>
        <strain evidence="4">ATCC 90797</strain>
    </source>
</reference>
<name>A0A9P6A8V8_PLEER</name>
<evidence type="ECO:0000256" key="1">
    <source>
        <dbReference type="SAM" id="MobiDB-lite"/>
    </source>
</evidence>
<dbReference type="AlphaFoldDB" id="A0A9P6A8V8"/>
<keyword evidence="2" id="KW-1133">Transmembrane helix</keyword>
<evidence type="ECO:0000313" key="4">
    <source>
        <dbReference type="EMBL" id="KAF9501107.1"/>
    </source>
</evidence>
<evidence type="ECO:0008006" key="6">
    <source>
        <dbReference type="Google" id="ProtNLM"/>
    </source>
</evidence>
<feature type="transmembrane region" description="Helical" evidence="2">
    <location>
        <begin position="135"/>
        <end position="156"/>
    </location>
</feature>
<evidence type="ECO:0000313" key="5">
    <source>
        <dbReference type="Proteomes" id="UP000807025"/>
    </source>
</evidence>
<evidence type="ECO:0000256" key="2">
    <source>
        <dbReference type="SAM" id="Phobius"/>
    </source>
</evidence>
<keyword evidence="2" id="KW-0472">Membrane</keyword>
<comment type="caution">
    <text evidence="4">The sequence shown here is derived from an EMBL/GenBank/DDBJ whole genome shotgun (WGS) entry which is preliminary data.</text>
</comment>
<dbReference type="Proteomes" id="UP000807025">
    <property type="component" value="Unassembled WGS sequence"/>
</dbReference>
<sequence length="230" mass="24067">MWAAIAFILSSIAIAQVHALALYPRQDTSPAVSVNGASMVTPGVSSMGPVQLTSGRPARSTITLLPAPPTVTLLSGSVAIQTITVTYARPTYPTAVTLRSSYIPTIPSVVPTPGVSGSTPPESNTSTGLSNGAKIALGVTISVATVAFAALAFFIMRRLRERRAGSSAGVFRREKRAWGALEDHPTLKGQGGEVRGTMREKERDHMESLSNPAPADPFASELDSSAPKRV</sequence>
<keyword evidence="2" id="KW-0812">Transmembrane</keyword>
<feature type="compositionally biased region" description="Basic and acidic residues" evidence="1">
    <location>
        <begin position="196"/>
        <end position="207"/>
    </location>
</feature>
<feature type="signal peptide" evidence="3">
    <location>
        <begin position="1"/>
        <end position="19"/>
    </location>
</feature>
<dbReference type="OrthoDB" id="3019117at2759"/>
<protein>
    <recommendedName>
        <fullName evidence="6">Transmembrane protein</fullName>
    </recommendedName>
</protein>
<keyword evidence="5" id="KW-1185">Reference proteome</keyword>
<feature type="chain" id="PRO_5040303102" description="Transmembrane protein" evidence="3">
    <location>
        <begin position="20"/>
        <end position="230"/>
    </location>
</feature>
<feature type="region of interest" description="Disordered" evidence="1">
    <location>
        <begin position="182"/>
        <end position="230"/>
    </location>
</feature>